<reference evidence="18 19" key="1">
    <citation type="journal article" date="2021" name="BMC Genomics">
        <title>Datura genome reveals duplications of psychoactive alkaloid biosynthetic genes and high mutation rate following tissue culture.</title>
        <authorList>
            <person name="Rajewski A."/>
            <person name="Carter-House D."/>
            <person name="Stajich J."/>
            <person name="Litt A."/>
        </authorList>
    </citation>
    <scope>NUCLEOTIDE SEQUENCE [LARGE SCALE GENOMIC DNA]</scope>
    <source>
        <strain evidence="18">AR-01</strain>
    </source>
</reference>
<evidence type="ECO:0000313" key="18">
    <source>
        <dbReference type="EMBL" id="MCD7468346.1"/>
    </source>
</evidence>
<dbReference type="Proteomes" id="UP000823775">
    <property type="component" value="Unassembled WGS sequence"/>
</dbReference>
<accession>A0ABS8TBY9</accession>
<evidence type="ECO:0000256" key="14">
    <source>
        <dbReference type="SAM" id="MobiDB-lite"/>
    </source>
</evidence>
<protein>
    <submittedName>
        <fullName evidence="18">Uncharacterized protein</fullName>
    </submittedName>
</protein>
<dbReference type="Pfam" id="PF23598">
    <property type="entry name" value="LRR_14"/>
    <property type="match status" value="1"/>
</dbReference>
<dbReference type="InterPro" id="IPR036388">
    <property type="entry name" value="WH-like_DNA-bd_sf"/>
</dbReference>
<evidence type="ECO:0000256" key="5">
    <source>
        <dbReference type="ARBA" id="ARBA00022490"/>
    </source>
</evidence>
<feature type="compositionally biased region" description="Acidic residues" evidence="14">
    <location>
        <begin position="908"/>
        <end position="924"/>
    </location>
</feature>
<dbReference type="InterPro" id="IPR044974">
    <property type="entry name" value="Disease_R_plants"/>
</dbReference>
<evidence type="ECO:0000313" key="19">
    <source>
        <dbReference type="Proteomes" id="UP000823775"/>
    </source>
</evidence>
<dbReference type="EMBL" id="JACEIK010001322">
    <property type="protein sequence ID" value="MCD7468346.1"/>
    <property type="molecule type" value="Genomic_DNA"/>
</dbReference>
<keyword evidence="8" id="KW-0677">Repeat</keyword>
<evidence type="ECO:0000256" key="6">
    <source>
        <dbReference type="ARBA" id="ARBA00022614"/>
    </source>
</evidence>
<gene>
    <name evidence="18" type="ORF">HAX54_006423</name>
</gene>
<dbReference type="Gene3D" id="1.10.8.430">
    <property type="entry name" value="Helical domain of apoptotic protease-activating factors"/>
    <property type="match status" value="1"/>
</dbReference>
<sequence length="946" mass="108577">MAYAAITCLMRTINQSIELSGFNLLPFYEKLESLRAILEKSSNKTGDFKALTRLEAEIAEVAYREEDMVDAESRKFFLAENAKKQRRAFWKLYSLAKRAVGRIDSKMKKWMTVQSRLNIIQDLKAQTLTFANTSQHALEPENVMVGHENVFEIMQDQLARGARELEVASIVGMGGIGKTTLATKLYNDPCTMSHFDIRAKATVSQEYCATNVLLGLLSCISRKTDESHERQEDGQLADRLQKLLKGGRYLVVIDDIWTTGAWDDIKPCFPDCNNGSRILLTTRNMEVAEYASSGKSPHHMRLMNFDESWSLLYQKVFVNECFPPEFEQLGKQIALKCSGLPLAIVVIAGLLSKIGKALSEWQRVADNVSSAVSTDVDVQCMRLLALSYHHLPSHLKPCFLYFAIFPEDELIFVDKLVELWAVDGFLKVEEMKSIEEVAEKCLKELMHRSLISIQHLRFDGKIESCRMHDVIRELCLREARNMNFVDILRQNSDQHPCVQFMQCFSKSRGRISINNEEQLARCRNSEAHSIILFGRFKCSVPCLPFKLVRVLDLSLISCATFPSEILSLIHLRYLALSLYPHLQQYLGSEEEVTSSIIDIPPWISNLCYLQTFILYSPYSVRNRKYPFILPSEILTMPQLRHLHLDWNYLRYYEATDNSLVLKNLQCLSGWNPHYCTGSAYRLFPNLKKLQICGVSEDFYSHEDLYNFRYLDQLEELEFYLIDTFPACLLVNITPSGSTLRFQKKMRGPRPPAVAVPPLLLPPPDAFPQNLMNLSFRGTFLFTWKDLNIVGKLAKLESLKLSYLAFTDEEWEAAEEGFPHLKFLQLKHSDIRYWRASCDHFPRLERLFLDSCWYLDSIPQDFADITTLALIDISYCPESVGNSAKQIQQDIQDKYGGSIEVHIRPAREETDDEDDGGDGNDEDDERNGNSKVNCVLFCSGFFFFQIF</sequence>
<dbReference type="Pfam" id="PF23559">
    <property type="entry name" value="WHD_DRP"/>
    <property type="match status" value="1"/>
</dbReference>
<dbReference type="Gene3D" id="1.10.10.10">
    <property type="entry name" value="Winged helix-like DNA-binding domain superfamily/Winged helix DNA-binding domain"/>
    <property type="match status" value="1"/>
</dbReference>
<comment type="function">
    <text evidence="1">Confers resistance to late blight (Phytophthora infestans) races carrying the avirulence gene Avr1. Resistance proteins guard the plant against pathogens that contain an appropriate avirulence protein via an indirect interaction with this avirulence protein. That triggers a defense system including the hypersensitive response, which restricts the pathogen growth.</text>
</comment>
<dbReference type="InterPro" id="IPR002182">
    <property type="entry name" value="NB-ARC"/>
</dbReference>
<keyword evidence="7" id="KW-0381">Hypersensitive response</keyword>
<keyword evidence="19" id="KW-1185">Reference proteome</keyword>
<comment type="caution">
    <text evidence="18">The sequence shown here is derived from an EMBL/GenBank/DDBJ whole genome shotgun (WGS) entry which is preliminary data.</text>
</comment>
<evidence type="ECO:0000256" key="9">
    <source>
        <dbReference type="ARBA" id="ARBA00022741"/>
    </source>
</evidence>
<evidence type="ECO:0000256" key="11">
    <source>
        <dbReference type="ARBA" id="ARBA00022840"/>
    </source>
</evidence>
<keyword evidence="12" id="KW-0175">Coiled coil</keyword>
<dbReference type="SUPFAM" id="SSF52058">
    <property type="entry name" value="L domain-like"/>
    <property type="match status" value="1"/>
</dbReference>
<keyword evidence="5" id="KW-0963">Cytoplasm</keyword>
<dbReference type="Gene3D" id="3.80.10.10">
    <property type="entry name" value="Ribonuclease Inhibitor"/>
    <property type="match status" value="1"/>
</dbReference>
<evidence type="ECO:0000256" key="8">
    <source>
        <dbReference type="ARBA" id="ARBA00022737"/>
    </source>
</evidence>
<evidence type="ECO:0000259" key="16">
    <source>
        <dbReference type="Pfam" id="PF23559"/>
    </source>
</evidence>
<feature type="region of interest" description="Disordered" evidence="14">
    <location>
        <begin position="901"/>
        <end position="926"/>
    </location>
</feature>
<evidence type="ECO:0000256" key="12">
    <source>
        <dbReference type="ARBA" id="ARBA00023054"/>
    </source>
</evidence>
<dbReference type="InterPro" id="IPR058922">
    <property type="entry name" value="WHD_DRP"/>
</dbReference>
<comment type="subcellular location">
    <subcellularLocation>
        <location evidence="3">Cytoplasm</location>
    </subcellularLocation>
    <subcellularLocation>
        <location evidence="2">Membrane</location>
        <topology evidence="2">Peripheral membrane protein</topology>
    </subcellularLocation>
</comment>
<dbReference type="Gene3D" id="3.40.50.300">
    <property type="entry name" value="P-loop containing nucleotide triphosphate hydrolases"/>
    <property type="match status" value="1"/>
</dbReference>
<evidence type="ECO:0000256" key="10">
    <source>
        <dbReference type="ARBA" id="ARBA00022821"/>
    </source>
</evidence>
<evidence type="ECO:0000256" key="3">
    <source>
        <dbReference type="ARBA" id="ARBA00004496"/>
    </source>
</evidence>
<dbReference type="PANTHER" id="PTHR23155">
    <property type="entry name" value="DISEASE RESISTANCE PROTEIN RP"/>
    <property type="match status" value="1"/>
</dbReference>
<dbReference type="SUPFAM" id="SSF52540">
    <property type="entry name" value="P-loop containing nucleoside triphosphate hydrolases"/>
    <property type="match status" value="1"/>
</dbReference>
<dbReference type="InterPro" id="IPR027417">
    <property type="entry name" value="P-loop_NTPase"/>
</dbReference>
<dbReference type="Pfam" id="PF00931">
    <property type="entry name" value="NB-ARC"/>
    <property type="match status" value="1"/>
</dbReference>
<proteinExistence type="inferred from homology"/>
<keyword evidence="11" id="KW-0067">ATP-binding</keyword>
<evidence type="ECO:0000259" key="17">
    <source>
        <dbReference type="Pfam" id="PF23598"/>
    </source>
</evidence>
<keyword evidence="13" id="KW-0472">Membrane</keyword>
<dbReference type="PRINTS" id="PR00364">
    <property type="entry name" value="DISEASERSIST"/>
</dbReference>
<keyword evidence="6" id="KW-0433">Leucine-rich repeat</keyword>
<keyword evidence="10" id="KW-0611">Plant defense</keyword>
<evidence type="ECO:0000256" key="2">
    <source>
        <dbReference type="ARBA" id="ARBA00004170"/>
    </source>
</evidence>
<dbReference type="InterPro" id="IPR042197">
    <property type="entry name" value="Apaf_helical"/>
</dbReference>
<feature type="domain" description="Disease resistance protein winged helix" evidence="16">
    <location>
        <begin position="404"/>
        <end position="474"/>
    </location>
</feature>
<feature type="domain" description="Disease resistance R13L4/SHOC-2-like LRR" evidence="17">
    <location>
        <begin position="528"/>
        <end position="849"/>
    </location>
</feature>
<dbReference type="PANTHER" id="PTHR23155:SF1152">
    <property type="entry name" value="AAA+ ATPASE DOMAIN-CONTAINING PROTEIN"/>
    <property type="match status" value="1"/>
</dbReference>
<dbReference type="CDD" id="cd14798">
    <property type="entry name" value="RX-CC_like"/>
    <property type="match status" value="1"/>
</dbReference>
<evidence type="ECO:0000256" key="1">
    <source>
        <dbReference type="ARBA" id="ARBA00002074"/>
    </source>
</evidence>
<comment type="similarity">
    <text evidence="4">Belongs to the disease resistance NB-LRR family.</text>
</comment>
<evidence type="ECO:0000256" key="4">
    <source>
        <dbReference type="ARBA" id="ARBA00008894"/>
    </source>
</evidence>
<evidence type="ECO:0000256" key="7">
    <source>
        <dbReference type="ARBA" id="ARBA00022667"/>
    </source>
</evidence>
<dbReference type="InterPro" id="IPR038005">
    <property type="entry name" value="RX-like_CC"/>
</dbReference>
<feature type="domain" description="NB-ARC" evidence="15">
    <location>
        <begin position="151"/>
        <end position="319"/>
    </location>
</feature>
<evidence type="ECO:0000256" key="13">
    <source>
        <dbReference type="ARBA" id="ARBA00023136"/>
    </source>
</evidence>
<name>A0ABS8TBY9_DATST</name>
<dbReference type="InterPro" id="IPR032675">
    <property type="entry name" value="LRR_dom_sf"/>
</dbReference>
<evidence type="ECO:0000259" key="15">
    <source>
        <dbReference type="Pfam" id="PF00931"/>
    </source>
</evidence>
<dbReference type="InterPro" id="IPR055414">
    <property type="entry name" value="LRR_R13L4/SHOC2-like"/>
</dbReference>
<keyword evidence="9" id="KW-0547">Nucleotide-binding</keyword>
<organism evidence="18 19">
    <name type="scientific">Datura stramonium</name>
    <name type="common">Jimsonweed</name>
    <name type="synonym">Common thornapple</name>
    <dbReference type="NCBI Taxonomy" id="4076"/>
    <lineage>
        <taxon>Eukaryota</taxon>
        <taxon>Viridiplantae</taxon>
        <taxon>Streptophyta</taxon>
        <taxon>Embryophyta</taxon>
        <taxon>Tracheophyta</taxon>
        <taxon>Spermatophyta</taxon>
        <taxon>Magnoliopsida</taxon>
        <taxon>eudicotyledons</taxon>
        <taxon>Gunneridae</taxon>
        <taxon>Pentapetalae</taxon>
        <taxon>asterids</taxon>
        <taxon>lamiids</taxon>
        <taxon>Solanales</taxon>
        <taxon>Solanaceae</taxon>
        <taxon>Solanoideae</taxon>
        <taxon>Datureae</taxon>
        <taxon>Datura</taxon>
    </lineage>
</organism>
<dbReference type="Gene3D" id="1.20.5.4130">
    <property type="match status" value="1"/>
</dbReference>